<proteinExistence type="predicted"/>
<feature type="region of interest" description="Disordered" evidence="1">
    <location>
        <begin position="27"/>
        <end position="85"/>
    </location>
</feature>
<dbReference type="RefSeq" id="WP_343886139.1">
    <property type="nucleotide sequence ID" value="NZ_BAAAKI010000013.1"/>
</dbReference>
<evidence type="ECO:0000256" key="2">
    <source>
        <dbReference type="SAM" id="SignalP"/>
    </source>
</evidence>
<protein>
    <submittedName>
        <fullName evidence="3">Uncharacterized protein</fullName>
    </submittedName>
</protein>
<evidence type="ECO:0000313" key="3">
    <source>
        <dbReference type="EMBL" id="MFC6397698.1"/>
    </source>
</evidence>
<dbReference type="PROSITE" id="PS51257">
    <property type="entry name" value="PROKAR_LIPOPROTEIN"/>
    <property type="match status" value="1"/>
</dbReference>
<dbReference type="EMBL" id="JBHSUA010000021">
    <property type="protein sequence ID" value="MFC6397698.1"/>
    <property type="molecule type" value="Genomic_DNA"/>
</dbReference>
<dbReference type="Proteomes" id="UP001596266">
    <property type="component" value="Unassembled WGS sequence"/>
</dbReference>
<reference evidence="4" key="1">
    <citation type="journal article" date="2019" name="Int. J. Syst. Evol. Microbiol.">
        <title>The Global Catalogue of Microorganisms (GCM) 10K type strain sequencing project: providing services to taxonomists for standard genome sequencing and annotation.</title>
        <authorList>
            <consortium name="The Broad Institute Genomics Platform"/>
            <consortium name="The Broad Institute Genome Sequencing Center for Infectious Disease"/>
            <person name="Wu L."/>
            <person name="Ma J."/>
        </authorList>
    </citation>
    <scope>NUCLEOTIDE SEQUENCE [LARGE SCALE GENOMIC DNA]</scope>
    <source>
        <strain evidence="4">CGMCC 1.15277</strain>
    </source>
</reference>
<evidence type="ECO:0000256" key="1">
    <source>
        <dbReference type="SAM" id="MobiDB-lite"/>
    </source>
</evidence>
<comment type="caution">
    <text evidence="3">The sequence shown here is derived from an EMBL/GenBank/DDBJ whole genome shotgun (WGS) entry which is preliminary data.</text>
</comment>
<keyword evidence="2" id="KW-0732">Signal</keyword>
<keyword evidence="4" id="KW-1185">Reference proteome</keyword>
<accession>A0ABW1X513</accession>
<sequence>MRTHSITVLAASACLLLVACSGTDSATPGSSAGSTATGSVATSPPSASSIPAAPTTSSPSATASAPSNAAAPTASATPSASSASPAAETSVLTQVDAALFKQSTGYYFVSPSGHLHCGQLEVETGTLTGCQSDRVVANLPKCSRPTMDSAPIVTLSVDGAKADCTSQGVFNVEKARVLRYGQRLQLGDVTCTSQFDAVTCTDQSGASITASMQAFRAH</sequence>
<organism evidence="3 4">
    <name type="scientific">Luteococcus sanguinis</name>
    <dbReference type="NCBI Taxonomy" id="174038"/>
    <lineage>
        <taxon>Bacteria</taxon>
        <taxon>Bacillati</taxon>
        <taxon>Actinomycetota</taxon>
        <taxon>Actinomycetes</taxon>
        <taxon>Propionibacteriales</taxon>
        <taxon>Propionibacteriaceae</taxon>
        <taxon>Luteococcus</taxon>
    </lineage>
</organism>
<name>A0ABW1X513_9ACTN</name>
<feature type="chain" id="PRO_5046439556" evidence="2">
    <location>
        <begin position="27"/>
        <end position="218"/>
    </location>
</feature>
<feature type="signal peptide" evidence="2">
    <location>
        <begin position="1"/>
        <end position="26"/>
    </location>
</feature>
<evidence type="ECO:0000313" key="4">
    <source>
        <dbReference type="Proteomes" id="UP001596266"/>
    </source>
</evidence>
<gene>
    <name evidence="3" type="ORF">ACFP57_11995</name>
</gene>